<feature type="region of interest" description="Disordered" evidence="2">
    <location>
        <begin position="162"/>
        <end position="211"/>
    </location>
</feature>
<sequence>MFSNIFGISPTGVTASIPNMASTIITLEAPEGNVRKKRRSAALLESNPVALRPMTRSMTRSLPIRTLTSIVTSFDTFALRNAKGTENRELAKANAGKKRTRTPTEGEFAWNIKKDKENIQGCIVVAGSETDSMNVFNEVEAEELEGMWERPEVIFEDEYGLARTSSSSMSRSPPPTPTTSPSIPQSPSTTPPPTDRRLYSPSRTSSHTVATGATSVVTYRSDNMDLDTLDPILDHIHERIDHTNDAINHVHNRMDEVEHNNRTLAAKLEALERRMQDEERAVGRLEDQSVAQDYEIREVHRRAEENKSMIEEGFGLKRKNNGRLW</sequence>
<dbReference type="EMBL" id="JAUKTV010000025">
    <property type="protein sequence ID" value="KAK0702548.1"/>
    <property type="molecule type" value="Genomic_DNA"/>
</dbReference>
<gene>
    <name evidence="3" type="ORF">B0T21DRAFT_353506</name>
</gene>
<keyword evidence="4" id="KW-1185">Reference proteome</keyword>
<reference evidence="3" key="1">
    <citation type="submission" date="2023-06" db="EMBL/GenBank/DDBJ databases">
        <title>Genome-scale phylogeny and comparative genomics of the fungal order Sordariales.</title>
        <authorList>
            <consortium name="Lawrence Berkeley National Laboratory"/>
            <person name="Hensen N."/>
            <person name="Bonometti L."/>
            <person name="Westerberg I."/>
            <person name="Brannstrom I.O."/>
            <person name="Guillou S."/>
            <person name="Cros-Aarteil S."/>
            <person name="Calhoun S."/>
            <person name="Haridas S."/>
            <person name="Kuo A."/>
            <person name="Mondo S."/>
            <person name="Pangilinan J."/>
            <person name="Riley R."/>
            <person name="Labutti K."/>
            <person name="Andreopoulos B."/>
            <person name="Lipzen A."/>
            <person name="Chen C."/>
            <person name="Yanf M."/>
            <person name="Daum C."/>
            <person name="Ng V."/>
            <person name="Clum A."/>
            <person name="Steindorff A."/>
            <person name="Ohm R."/>
            <person name="Martin F."/>
            <person name="Silar P."/>
            <person name="Natvig D."/>
            <person name="Lalanne C."/>
            <person name="Gautier V."/>
            <person name="Ament-Velasquez S.L."/>
            <person name="Kruys A."/>
            <person name="Hutchinson M.I."/>
            <person name="Powell A.J."/>
            <person name="Barry K."/>
            <person name="Miller A.N."/>
            <person name="Grigoriev I.V."/>
            <person name="Debuchy R."/>
            <person name="Gladieux P."/>
            <person name="Thoren M.H."/>
            <person name="Johannesson H."/>
        </authorList>
    </citation>
    <scope>NUCLEOTIDE SEQUENCE</scope>
    <source>
        <strain evidence="3">CBS 540.89</strain>
    </source>
</reference>
<feature type="compositionally biased region" description="Low complexity" evidence="2">
    <location>
        <begin position="179"/>
        <end position="188"/>
    </location>
</feature>
<evidence type="ECO:0000313" key="3">
    <source>
        <dbReference type="EMBL" id="KAK0702548.1"/>
    </source>
</evidence>
<dbReference type="Proteomes" id="UP001172159">
    <property type="component" value="Unassembled WGS sequence"/>
</dbReference>
<protein>
    <submittedName>
        <fullName evidence="3">Uncharacterized protein</fullName>
    </submittedName>
</protein>
<organism evidence="3 4">
    <name type="scientific">Apiosordaria backusii</name>
    <dbReference type="NCBI Taxonomy" id="314023"/>
    <lineage>
        <taxon>Eukaryota</taxon>
        <taxon>Fungi</taxon>
        <taxon>Dikarya</taxon>
        <taxon>Ascomycota</taxon>
        <taxon>Pezizomycotina</taxon>
        <taxon>Sordariomycetes</taxon>
        <taxon>Sordariomycetidae</taxon>
        <taxon>Sordariales</taxon>
        <taxon>Lasiosphaeriaceae</taxon>
        <taxon>Apiosordaria</taxon>
    </lineage>
</organism>
<accession>A0AA39ZRY6</accession>
<keyword evidence="1" id="KW-0175">Coiled coil</keyword>
<evidence type="ECO:0000256" key="1">
    <source>
        <dbReference type="SAM" id="Coils"/>
    </source>
</evidence>
<comment type="caution">
    <text evidence="3">The sequence shown here is derived from an EMBL/GenBank/DDBJ whole genome shotgun (WGS) entry which is preliminary data.</text>
</comment>
<evidence type="ECO:0000256" key="2">
    <source>
        <dbReference type="SAM" id="MobiDB-lite"/>
    </source>
</evidence>
<feature type="compositionally biased region" description="Polar residues" evidence="2">
    <location>
        <begin position="201"/>
        <end position="211"/>
    </location>
</feature>
<dbReference type="AlphaFoldDB" id="A0AA39ZRY6"/>
<evidence type="ECO:0000313" key="4">
    <source>
        <dbReference type="Proteomes" id="UP001172159"/>
    </source>
</evidence>
<name>A0AA39ZRY6_9PEZI</name>
<feature type="coiled-coil region" evidence="1">
    <location>
        <begin position="254"/>
        <end position="288"/>
    </location>
</feature>
<proteinExistence type="predicted"/>